<accession>J9FL34</accession>
<name>J9FL34_9ZZZZ</name>
<dbReference type="EMBL" id="AMCI01005985">
    <property type="protein sequence ID" value="EJW95128.1"/>
    <property type="molecule type" value="Genomic_DNA"/>
</dbReference>
<sequence>REAPLPLSIKPRDRKYKAKSKAKYADSNLRYSEIIAEHYHVSDNFIGIITIVRKVGV</sequence>
<gene>
    <name evidence="1" type="ORF">EVA_16765</name>
</gene>
<dbReference type="AlphaFoldDB" id="J9FL34"/>
<comment type="caution">
    <text evidence="1">The sequence shown here is derived from an EMBL/GenBank/DDBJ whole genome shotgun (WGS) entry which is preliminary data.</text>
</comment>
<organism evidence="1">
    <name type="scientific">gut metagenome</name>
    <dbReference type="NCBI Taxonomy" id="749906"/>
    <lineage>
        <taxon>unclassified sequences</taxon>
        <taxon>metagenomes</taxon>
        <taxon>organismal metagenomes</taxon>
    </lineage>
</organism>
<protein>
    <submittedName>
        <fullName evidence="1">Uncharacterized protein</fullName>
    </submittedName>
</protein>
<proteinExistence type="predicted"/>
<feature type="non-terminal residue" evidence="1">
    <location>
        <position position="1"/>
    </location>
</feature>
<evidence type="ECO:0000313" key="1">
    <source>
        <dbReference type="EMBL" id="EJW95128.1"/>
    </source>
</evidence>
<reference evidence="1" key="1">
    <citation type="journal article" date="2012" name="PLoS ONE">
        <title>Gene sets for utilization of primary and secondary nutrition supplies in the distal gut of endangered iberian lynx.</title>
        <authorList>
            <person name="Alcaide M."/>
            <person name="Messina E."/>
            <person name="Richter M."/>
            <person name="Bargiela R."/>
            <person name="Peplies J."/>
            <person name="Huws S.A."/>
            <person name="Newbold C.J."/>
            <person name="Golyshin P.N."/>
            <person name="Simon M.A."/>
            <person name="Lopez G."/>
            <person name="Yakimov M.M."/>
            <person name="Ferrer M."/>
        </authorList>
    </citation>
    <scope>NUCLEOTIDE SEQUENCE</scope>
</reference>